<dbReference type="EMBL" id="JACVVK020000016">
    <property type="protein sequence ID" value="KAK7504320.1"/>
    <property type="molecule type" value="Genomic_DNA"/>
</dbReference>
<comment type="caution">
    <text evidence="1">The sequence shown here is derived from an EMBL/GenBank/DDBJ whole genome shotgun (WGS) entry which is preliminary data.</text>
</comment>
<organism evidence="1 2">
    <name type="scientific">Batillaria attramentaria</name>
    <dbReference type="NCBI Taxonomy" id="370345"/>
    <lineage>
        <taxon>Eukaryota</taxon>
        <taxon>Metazoa</taxon>
        <taxon>Spiralia</taxon>
        <taxon>Lophotrochozoa</taxon>
        <taxon>Mollusca</taxon>
        <taxon>Gastropoda</taxon>
        <taxon>Caenogastropoda</taxon>
        <taxon>Sorbeoconcha</taxon>
        <taxon>Cerithioidea</taxon>
        <taxon>Batillariidae</taxon>
        <taxon>Batillaria</taxon>
    </lineage>
</organism>
<gene>
    <name evidence="1" type="ORF">BaRGS_00004624</name>
</gene>
<evidence type="ECO:0000313" key="2">
    <source>
        <dbReference type="Proteomes" id="UP001519460"/>
    </source>
</evidence>
<keyword evidence="2" id="KW-1185">Reference proteome</keyword>
<evidence type="ECO:0000313" key="1">
    <source>
        <dbReference type="EMBL" id="KAK7504320.1"/>
    </source>
</evidence>
<dbReference type="Proteomes" id="UP001519460">
    <property type="component" value="Unassembled WGS sequence"/>
</dbReference>
<proteinExistence type="predicted"/>
<reference evidence="1 2" key="1">
    <citation type="journal article" date="2023" name="Sci. Data">
        <title>Genome assembly of the Korean intertidal mud-creeper Batillaria attramentaria.</title>
        <authorList>
            <person name="Patra A.K."/>
            <person name="Ho P.T."/>
            <person name="Jun S."/>
            <person name="Lee S.J."/>
            <person name="Kim Y."/>
            <person name="Won Y.J."/>
        </authorList>
    </citation>
    <scope>NUCLEOTIDE SEQUENCE [LARGE SCALE GENOMIC DNA]</scope>
    <source>
        <strain evidence="1">Wonlab-2016</strain>
    </source>
</reference>
<dbReference type="AlphaFoldDB" id="A0ABD0LXE7"/>
<protein>
    <submittedName>
        <fullName evidence="1">Uncharacterized protein</fullName>
    </submittedName>
</protein>
<sequence>MLTPTNPEQSFDLVERLPHRHAVRRFNGQFLSGGESRLIPPHPKVSPQRSAPGISNTTSRCLCCPDGVLQAKQQGRGVCQNRAVVMVVERAAFVVITTSSNVFLYTCSARASDIWLRSAGICFVDVFRVTVYTCRGQWCTQLL</sequence>
<name>A0ABD0LXE7_9CAEN</name>
<accession>A0ABD0LXE7</accession>